<gene>
    <name evidence="9" type="ORF">LCGC14_0473200</name>
</gene>
<feature type="domain" description="Anti-sigma-28 factor FlgM C-terminal" evidence="8">
    <location>
        <begin position="43"/>
        <end position="97"/>
    </location>
</feature>
<comment type="caution">
    <text evidence="9">The sequence shown here is derived from an EMBL/GenBank/DDBJ whole genome shotgun (WGS) entry which is preliminary data.</text>
</comment>
<reference evidence="9" key="1">
    <citation type="journal article" date="2015" name="Nature">
        <title>Complex archaea that bridge the gap between prokaryotes and eukaryotes.</title>
        <authorList>
            <person name="Spang A."/>
            <person name="Saw J.H."/>
            <person name="Jorgensen S.L."/>
            <person name="Zaremba-Niedzwiedzka K."/>
            <person name="Martijn J."/>
            <person name="Lind A.E."/>
            <person name="van Eijk R."/>
            <person name="Schleper C."/>
            <person name="Guy L."/>
            <person name="Ettema T.J."/>
        </authorList>
    </citation>
    <scope>NUCLEOTIDE SEQUENCE</scope>
</reference>
<dbReference type="InterPro" id="IPR035890">
    <property type="entry name" value="Anti-sigma-28_factor_FlgM_sf"/>
</dbReference>
<evidence type="ECO:0000256" key="7">
    <source>
        <dbReference type="SAM" id="MobiDB-lite"/>
    </source>
</evidence>
<dbReference type="EMBL" id="LAZR01000505">
    <property type="protein sequence ID" value="KKN66297.1"/>
    <property type="molecule type" value="Genomic_DNA"/>
</dbReference>
<dbReference type="Pfam" id="PF04316">
    <property type="entry name" value="FlgM"/>
    <property type="match status" value="1"/>
</dbReference>
<keyword evidence="3" id="KW-0678">Repressor</keyword>
<dbReference type="AlphaFoldDB" id="A0A0F9SUL8"/>
<evidence type="ECO:0000256" key="1">
    <source>
        <dbReference type="ARBA" id="ARBA00005322"/>
    </source>
</evidence>
<evidence type="ECO:0000256" key="4">
    <source>
        <dbReference type="ARBA" id="ARBA00022795"/>
    </source>
</evidence>
<dbReference type="InterPro" id="IPR007412">
    <property type="entry name" value="FlgM"/>
</dbReference>
<dbReference type="GO" id="GO:0045892">
    <property type="term" value="P:negative regulation of DNA-templated transcription"/>
    <property type="evidence" value="ECO:0007669"/>
    <property type="project" value="InterPro"/>
</dbReference>
<evidence type="ECO:0000256" key="3">
    <source>
        <dbReference type="ARBA" id="ARBA00022491"/>
    </source>
</evidence>
<evidence type="ECO:0000256" key="2">
    <source>
        <dbReference type="ARBA" id="ARBA00017823"/>
    </source>
</evidence>
<keyword evidence="4" id="KW-1005">Bacterial flagellum biogenesis</keyword>
<sequence length="103" mass="10942">MSEINTIKTTSQVGLNTNRNINTSANASNNKTQEVSVKSSGVDTVSLTDTATQLRSLQKTLADAPAVDNDRVSAIKAAIAEGTYNVEPAELANNMVNFEQQLS</sequence>
<protein>
    <recommendedName>
        <fullName evidence="2">Negative regulator of flagellin synthesis</fullName>
    </recommendedName>
</protein>
<dbReference type="InterPro" id="IPR031316">
    <property type="entry name" value="FlgM_C"/>
</dbReference>
<organism evidence="9">
    <name type="scientific">marine sediment metagenome</name>
    <dbReference type="NCBI Taxonomy" id="412755"/>
    <lineage>
        <taxon>unclassified sequences</taxon>
        <taxon>metagenomes</taxon>
        <taxon>ecological metagenomes</taxon>
    </lineage>
</organism>
<feature type="region of interest" description="Disordered" evidence="7">
    <location>
        <begin position="1"/>
        <end position="37"/>
    </location>
</feature>
<dbReference type="SUPFAM" id="SSF101498">
    <property type="entry name" value="Anti-sigma factor FlgM"/>
    <property type="match status" value="1"/>
</dbReference>
<name>A0A0F9SUL8_9ZZZZ</name>
<accession>A0A0F9SUL8</accession>
<evidence type="ECO:0000313" key="9">
    <source>
        <dbReference type="EMBL" id="KKN66297.1"/>
    </source>
</evidence>
<proteinExistence type="inferred from homology"/>
<evidence type="ECO:0000256" key="5">
    <source>
        <dbReference type="ARBA" id="ARBA00023015"/>
    </source>
</evidence>
<dbReference type="NCBIfam" id="TIGR03824">
    <property type="entry name" value="FlgM_jcvi"/>
    <property type="match status" value="1"/>
</dbReference>
<comment type="similarity">
    <text evidence="1">Belongs to the FlgM family.</text>
</comment>
<evidence type="ECO:0000256" key="6">
    <source>
        <dbReference type="ARBA" id="ARBA00023163"/>
    </source>
</evidence>
<keyword evidence="6" id="KW-0804">Transcription</keyword>
<keyword evidence="5" id="KW-0805">Transcription regulation</keyword>
<evidence type="ECO:0000259" key="8">
    <source>
        <dbReference type="Pfam" id="PF04316"/>
    </source>
</evidence>
<dbReference type="GO" id="GO:0044781">
    <property type="term" value="P:bacterial-type flagellum organization"/>
    <property type="evidence" value="ECO:0007669"/>
    <property type="project" value="UniProtKB-KW"/>
</dbReference>